<keyword evidence="1" id="KW-0812">Transmembrane</keyword>
<dbReference type="EMBL" id="GBEZ01027077">
    <property type="protein sequence ID" value="JAC60192.1"/>
    <property type="molecule type" value="Transcribed_RNA"/>
</dbReference>
<evidence type="ECO:0000256" key="1">
    <source>
        <dbReference type="SAM" id="Phobius"/>
    </source>
</evidence>
<evidence type="ECO:0000313" key="2">
    <source>
        <dbReference type="EMBL" id="JAC60192.1"/>
    </source>
</evidence>
<name>A0A061QI39_9CHLO</name>
<feature type="non-terminal residue" evidence="2">
    <location>
        <position position="93"/>
    </location>
</feature>
<sequence length="93" mass="10222">GGRAPPRCRARSARCGVRGDESARDSACAAPDPIPSPRAFRTSSPYLFLFPLSCLFLFPFLSLLFGFQRTYSLRPTVSLRAAYLNSICVDSQC</sequence>
<dbReference type="AlphaFoldDB" id="A0A061QI39"/>
<protein>
    <submittedName>
        <fullName evidence="2">Uncharacterized protein</fullName>
    </submittedName>
</protein>
<gene>
    <name evidence="2" type="ORF">TSPGSL018_29563</name>
</gene>
<keyword evidence="1" id="KW-0472">Membrane</keyword>
<reference evidence="2" key="1">
    <citation type="submission" date="2014-05" db="EMBL/GenBank/DDBJ databases">
        <title>The transcriptome of the halophilic microalga Tetraselmis sp. GSL018 isolated from the Great Salt Lake, Utah.</title>
        <authorList>
            <person name="Jinkerson R.E."/>
            <person name="D'Adamo S."/>
            <person name="Posewitz M.C."/>
        </authorList>
    </citation>
    <scope>NUCLEOTIDE SEQUENCE</scope>
    <source>
        <strain evidence="2">GSL018</strain>
    </source>
</reference>
<feature type="non-terminal residue" evidence="2">
    <location>
        <position position="1"/>
    </location>
</feature>
<proteinExistence type="predicted"/>
<keyword evidence="1" id="KW-1133">Transmembrane helix</keyword>
<organism evidence="2">
    <name type="scientific">Tetraselmis sp. GSL018</name>
    <dbReference type="NCBI Taxonomy" id="582737"/>
    <lineage>
        <taxon>Eukaryota</taxon>
        <taxon>Viridiplantae</taxon>
        <taxon>Chlorophyta</taxon>
        <taxon>core chlorophytes</taxon>
        <taxon>Chlorodendrophyceae</taxon>
        <taxon>Chlorodendrales</taxon>
        <taxon>Chlorodendraceae</taxon>
        <taxon>Tetraselmis</taxon>
    </lineage>
</organism>
<feature type="transmembrane region" description="Helical" evidence="1">
    <location>
        <begin position="46"/>
        <end position="67"/>
    </location>
</feature>
<accession>A0A061QI39</accession>